<dbReference type="SMART" id="SM00228">
    <property type="entry name" value="PDZ"/>
    <property type="match status" value="2"/>
</dbReference>
<dbReference type="SUPFAM" id="SSF50156">
    <property type="entry name" value="PDZ domain-like"/>
    <property type="match status" value="2"/>
</dbReference>
<evidence type="ECO:0000256" key="10">
    <source>
        <dbReference type="ARBA" id="ARBA00022801"/>
    </source>
</evidence>
<keyword evidence="8" id="KW-0677">Repeat</keyword>
<dbReference type="GO" id="GO:0004252">
    <property type="term" value="F:serine-type endopeptidase activity"/>
    <property type="evidence" value="ECO:0007669"/>
    <property type="project" value="InterPro"/>
</dbReference>
<comment type="subcellular location">
    <subcellularLocation>
        <location evidence="2">Periplasm</location>
    </subcellularLocation>
</comment>
<evidence type="ECO:0000313" key="18">
    <source>
        <dbReference type="Proteomes" id="UP000182108"/>
    </source>
</evidence>
<evidence type="ECO:0000256" key="6">
    <source>
        <dbReference type="ARBA" id="ARBA00022670"/>
    </source>
</evidence>
<evidence type="ECO:0000256" key="8">
    <source>
        <dbReference type="ARBA" id="ARBA00022737"/>
    </source>
</evidence>
<evidence type="ECO:0000313" key="17">
    <source>
        <dbReference type="EMBL" id="CUB06200.1"/>
    </source>
</evidence>
<keyword evidence="11" id="KW-0720">Serine protease</keyword>
<feature type="binding site" evidence="15">
    <location>
        <position position="136"/>
    </location>
    <ligand>
        <name>substrate</name>
    </ligand>
</feature>
<dbReference type="Pfam" id="PF13365">
    <property type="entry name" value="Trypsin_2"/>
    <property type="match status" value="1"/>
</dbReference>
<evidence type="ECO:0000256" key="13">
    <source>
        <dbReference type="ARBA" id="ARBA00032850"/>
    </source>
</evidence>
<dbReference type="AlphaFoldDB" id="A0A0K6ISW8"/>
<dbReference type="InterPro" id="IPR011782">
    <property type="entry name" value="Pept_S1C_Do"/>
</dbReference>
<keyword evidence="9" id="KW-0574">Periplasm</keyword>
<protein>
    <recommendedName>
        <fullName evidence="5">Probable periplasmic serine endoprotease DegP-like</fullName>
        <ecNumber evidence="4">3.4.21.107</ecNumber>
    </recommendedName>
    <alternativeName>
        <fullName evidence="13">Protease Do</fullName>
    </alternativeName>
</protein>
<dbReference type="Gene3D" id="2.30.42.10">
    <property type="match status" value="2"/>
</dbReference>
<keyword evidence="6 17" id="KW-0645">Protease</keyword>
<sequence length="495" mass="52263">MNGVCPRHPTPAGLRRRGVALALAFALGTGIVPAVGAAEPALRPVLFGGSEQRLPDFADLVEQVTPAVVNITVLSRSSEEALPFPFDENDPFFEFFRRFGIPLPQMPGGRGEAPVQRGLGSGFIVSADGYILTNAHVVGEGGEGTDVTVQLADGRKFPAKVVGADRRTDIAVVKIDAKGLPTVKFGDPEKARVGQWVIAVGSPFGFEHSVTAGIISAKSRRLPDETYVPFIQTDAAVNPGNSGGPLFNMDGEVIGINSQIYSRSGGYMGIAFAIPSDVAQEVKDQLIAYGRVQRGKLGVVIQGMDEELAKSFGLDKPEGALVANVEEGSPAAKAGIQAGDVIVAVDGQKVKDSADLPRLIGRRKPGEAVRVELLRQGKRLEKSVTLAELDEDTARAAVPGKKSPGEPSAAGIAVRPLTAQEAKERGLEEGGVLVTRVEGLAALAGLRPGDVILAVNQQPVRTPEEFRQAVSKAGNRFAVLVDRNGMRLFIAIRRQ</sequence>
<dbReference type="GO" id="GO:0006508">
    <property type="term" value="P:proteolysis"/>
    <property type="evidence" value="ECO:0007669"/>
    <property type="project" value="UniProtKB-KW"/>
</dbReference>
<dbReference type="EC" id="3.4.21.107" evidence="4"/>
<feature type="active site" description="Charge relay system" evidence="14">
    <location>
        <position position="169"/>
    </location>
</feature>
<feature type="domain" description="PDZ" evidence="16">
    <location>
        <begin position="397"/>
        <end position="485"/>
    </location>
</feature>
<dbReference type="SUPFAM" id="SSF50494">
    <property type="entry name" value="Trypsin-like serine proteases"/>
    <property type="match status" value="1"/>
</dbReference>
<feature type="binding site" evidence="15">
    <location>
        <begin position="240"/>
        <end position="242"/>
    </location>
    <ligand>
        <name>substrate</name>
    </ligand>
</feature>
<evidence type="ECO:0000256" key="14">
    <source>
        <dbReference type="PIRSR" id="PIRSR611782-1"/>
    </source>
</evidence>
<comment type="catalytic activity">
    <reaction evidence="1">
        <text>Acts on substrates that are at least partially unfolded. The cleavage site P1 residue is normally between a pair of hydrophobic residues, such as Val-|-Val.</text>
        <dbReference type="EC" id="3.4.21.107"/>
    </reaction>
</comment>
<keyword evidence="18" id="KW-1185">Reference proteome</keyword>
<dbReference type="InterPro" id="IPR009003">
    <property type="entry name" value="Peptidase_S1_PA"/>
</dbReference>
<keyword evidence="7" id="KW-0732">Signal</keyword>
<dbReference type="InterPro" id="IPR001478">
    <property type="entry name" value="PDZ"/>
</dbReference>
<name>A0A0K6ISW8_9PROT</name>
<evidence type="ECO:0000256" key="12">
    <source>
        <dbReference type="ARBA" id="ARBA00023016"/>
    </source>
</evidence>
<gene>
    <name evidence="17" type="ORF">Ga0061068_10341</name>
</gene>
<dbReference type="Pfam" id="PF13180">
    <property type="entry name" value="PDZ_2"/>
    <property type="match status" value="1"/>
</dbReference>
<organism evidence="17 18">
    <name type="scientific">Tepidiphilus thermophilus</name>
    <dbReference type="NCBI Taxonomy" id="876478"/>
    <lineage>
        <taxon>Bacteria</taxon>
        <taxon>Pseudomonadati</taxon>
        <taxon>Pseudomonadota</taxon>
        <taxon>Hydrogenophilia</taxon>
        <taxon>Hydrogenophilales</taxon>
        <taxon>Hydrogenophilaceae</taxon>
        <taxon>Tepidiphilus</taxon>
    </lineage>
</organism>
<evidence type="ECO:0000256" key="1">
    <source>
        <dbReference type="ARBA" id="ARBA00001772"/>
    </source>
</evidence>
<dbReference type="EMBL" id="CYHH01000003">
    <property type="protein sequence ID" value="CUB06200.1"/>
    <property type="molecule type" value="Genomic_DNA"/>
</dbReference>
<evidence type="ECO:0000256" key="4">
    <source>
        <dbReference type="ARBA" id="ARBA00013035"/>
    </source>
</evidence>
<evidence type="ECO:0000256" key="2">
    <source>
        <dbReference type="ARBA" id="ARBA00004418"/>
    </source>
</evidence>
<dbReference type="CDD" id="cd10839">
    <property type="entry name" value="cpPDZ1_DegP-like"/>
    <property type="match status" value="1"/>
</dbReference>
<dbReference type="Proteomes" id="UP000182108">
    <property type="component" value="Unassembled WGS sequence"/>
</dbReference>
<dbReference type="PROSITE" id="PS50106">
    <property type="entry name" value="PDZ"/>
    <property type="match status" value="2"/>
</dbReference>
<dbReference type="Pfam" id="PF17820">
    <property type="entry name" value="PDZ_6"/>
    <property type="match status" value="1"/>
</dbReference>
<evidence type="ECO:0000256" key="9">
    <source>
        <dbReference type="ARBA" id="ARBA00022764"/>
    </source>
</evidence>
<evidence type="ECO:0000256" key="3">
    <source>
        <dbReference type="ARBA" id="ARBA00010541"/>
    </source>
</evidence>
<dbReference type="OrthoDB" id="5288180at2"/>
<dbReference type="RefSeq" id="WP_055423023.1">
    <property type="nucleotide sequence ID" value="NZ_CYHH01000003.1"/>
</dbReference>
<evidence type="ECO:0000256" key="5">
    <source>
        <dbReference type="ARBA" id="ARBA00013958"/>
    </source>
</evidence>
<proteinExistence type="inferred from homology"/>
<dbReference type="PANTHER" id="PTHR22939:SF130">
    <property type="entry name" value="PERIPLASMIC SERINE ENDOPROTEASE DEGP-LIKE-RELATED"/>
    <property type="match status" value="1"/>
</dbReference>
<feature type="domain" description="PDZ" evidence="16">
    <location>
        <begin position="286"/>
        <end position="377"/>
    </location>
</feature>
<dbReference type="PRINTS" id="PR00834">
    <property type="entry name" value="PROTEASES2C"/>
</dbReference>
<keyword evidence="10" id="KW-0378">Hydrolase</keyword>
<keyword evidence="12" id="KW-0346">Stress response</keyword>
<accession>A0A0K6ISW8</accession>
<feature type="active site" description="Charge relay system" evidence="14">
    <location>
        <position position="242"/>
    </location>
</feature>
<dbReference type="PANTHER" id="PTHR22939">
    <property type="entry name" value="SERINE PROTEASE FAMILY S1C HTRA-RELATED"/>
    <property type="match status" value="1"/>
</dbReference>
<evidence type="ECO:0000256" key="11">
    <source>
        <dbReference type="ARBA" id="ARBA00022825"/>
    </source>
</evidence>
<evidence type="ECO:0000256" key="15">
    <source>
        <dbReference type="PIRSR" id="PIRSR611782-2"/>
    </source>
</evidence>
<evidence type="ECO:0000259" key="16">
    <source>
        <dbReference type="PROSITE" id="PS50106"/>
    </source>
</evidence>
<dbReference type="InterPro" id="IPR036034">
    <property type="entry name" value="PDZ_sf"/>
</dbReference>
<dbReference type="FunFam" id="2.40.10.120:FF:000007">
    <property type="entry name" value="Periplasmic serine endoprotease DegP-like"/>
    <property type="match status" value="1"/>
</dbReference>
<dbReference type="Gene3D" id="2.40.10.120">
    <property type="match status" value="1"/>
</dbReference>
<comment type="similarity">
    <text evidence="3">Belongs to the peptidase S1C family.</text>
</comment>
<evidence type="ECO:0000256" key="7">
    <source>
        <dbReference type="ARBA" id="ARBA00022729"/>
    </source>
</evidence>
<dbReference type="NCBIfam" id="TIGR02037">
    <property type="entry name" value="degP_htrA_DO"/>
    <property type="match status" value="1"/>
</dbReference>
<feature type="binding site" evidence="15">
    <location>
        <position position="169"/>
    </location>
    <ligand>
        <name>substrate</name>
    </ligand>
</feature>
<dbReference type="InterPro" id="IPR001940">
    <property type="entry name" value="Peptidase_S1C"/>
</dbReference>
<reference evidence="18" key="1">
    <citation type="submission" date="2015-08" db="EMBL/GenBank/DDBJ databases">
        <authorList>
            <person name="Babu N.S."/>
            <person name="Beckwith C.J."/>
            <person name="Beseler K.G."/>
            <person name="Brison A."/>
            <person name="Carone J.V."/>
            <person name="Caskin T.P."/>
            <person name="Diamond M."/>
            <person name="Durham M.E."/>
            <person name="Foxe J.M."/>
            <person name="Go M."/>
            <person name="Henderson B.A."/>
            <person name="Jones I.B."/>
            <person name="McGettigan J.A."/>
            <person name="Micheletti S.J."/>
            <person name="Nasrallah M.E."/>
            <person name="Ortiz D."/>
            <person name="Piller C.R."/>
            <person name="Privatt S.R."/>
            <person name="Schneider S.L."/>
            <person name="Sharp S."/>
            <person name="Smith T.C."/>
            <person name="Stanton J.D."/>
            <person name="Ullery H.E."/>
            <person name="Wilson R.J."/>
            <person name="Serrano M.G."/>
            <person name="Buck G."/>
            <person name="Lee V."/>
            <person name="Wang Y."/>
            <person name="Carvalho R."/>
            <person name="Voegtly L."/>
            <person name="Shi R."/>
            <person name="Duckworth R."/>
            <person name="Johnson A."/>
            <person name="Loviza R."/>
            <person name="Walstead R."/>
            <person name="Shah Z."/>
            <person name="Kiflezghi M."/>
            <person name="Wade K."/>
            <person name="Ball S.L."/>
            <person name="Bradley K.W."/>
            <person name="Asai D.J."/>
            <person name="Bowman C.A."/>
            <person name="Russell D.A."/>
            <person name="Pope W.H."/>
            <person name="Jacobs-Sera D."/>
            <person name="Hendrix R.W."/>
            <person name="Hatfull G.F."/>
        </authorList>
    </citation>
    <scope>NUCLEOTIDE SEQUENCE [LARGE SCALE GENOMIC DNA]</scope>
    <source>
        <strain evidence="18">JCM 19170</strain>
    </source>
</reference>
<feature type="active site" description="Charge relay system" evidence="14">
    <location>
        <position position="136"/>
    </location>
</feature>
<dbReference type="GO" id="GO:0042597">
    <property type="term" value="C:periplasmic space"/>
    <property type="evidence" value="ECO:0007669"/>
    <property type="project" value="UniProtKB-SubCell"/>
</dbReference>
<dbReference type="InterPro" id="IPR041489">
    <property type="entry name" value="PDZ_6"/>
</dbReference>